<evidence type="ECO:0000256" key="1">
    <source>
        <dbReference type="ARBA" id="ARBA00023002"/>
    </source>
</evidence>
<accession>A0A5P2G1N3</accession>
<dbReference type="InterPro" id="IPR036188">
    <property type="entry name" value="FAD/NAD-bd_sf"/>
</dbReference>
<dbReference type="OrthoDB" id="214253at2"/>
<dbReference type="Pfam" id="PF01266">
    <property type="entry name" value="DAO"/>
    <property type="match status" value="1"/>
</dbReference>
<keyword evidence="1" id="KW-0560">Oxidoreductase</keyword>
<dbReference type="InterPro" id="IPR006076">
    <property type="entry name" value="FAD-dep_OxRdtase"/>
</dbReference>
<evidence type="ECO:0000313" key="4">
    <source>
        <dbReference type="Proteomes" id="UP000292424"/>
    </source>
</evidence>
<organism evidence="3 4">
    <name type="scientific">Rhizosphaericola mali</name>
    <dbReference type="NCBI Taxonomy" id="2545455"/>
    <lineage>
        <taxon>Bacteria</taxon>
        <taxon>Pseudomonadati</taxon>
        <taxon>Bacteroidota</taxon>
        <taxon>Chitinophagia</taxon>
        <taxon>Chitinophagales</taxon>
        <taxon>Chitinophagaceae</taxon>
        <taxon>Rhizosphaericola</taxon>
    </lineage>
</organism>
<keyword evidence="4" id="KW-1185">Reference proteome</keyword>
<dbReference type="SUPFAM" id="SSF51971">
    <property type="entry name" value="Nucleotide-binding domain"/>
    <property type="match status" value="1"/>
</dbReference>
<name>A0A5P2G1N3_9BACT</name>
<feature type="domain" description="FAD dependent oxidoreductase" evidence="2">
    <location>
        <begin position="4"/>
        <end position="330"/>
    </location>
</feature>
<dbReference type="GO" id="GO:0005737">
    <property type="term" value="C:cytoplasm"/>
    <property type="evidence" value="ECO:0007669"/>
    <property type="project" value="TreeGrafter"/>
</dbReference>
<dbReference type="GO" id="GO:0016491">
    <property type="term" value="F:oxidoreductase activity"/>
    <property type="evidence" value="ECO:0007669"/>
    <property type="project" value="UniProtKB-KW"/>
</dbReference>
<dbReference type="RefSeq" id="WP_131328637.1">
    <property type="nucleotide sequence ID" value="NZ_CP044016.1"/>
</dbReference>
<evidence type="ECO:0000259" key="2">
    <source>
        <dbReference type="Pfam" id="PF01266"/>
    </source>
</evidence>
<reference evidence="3 4" key="1">
    <citation type="submission" date="2019-09" db="EMBL/GenBank/DDBJ databases">
        <title>Complete genome sequence of Arachidicoccus sp. B3-10 isolated from apple orchard soil.</title>
        <authorList>
            <person name="Kim H.S."/>
            <person name="Han K.-I."/>
            <person name="Suh M.K."/>
            <person name="Lee K.C."/>
            <person name="Eom M.K."/>
            <person name="Kim J.-S."/>
            <person name="Kang S.W."/>
            <person name="Sin Y."/>
            <person name="Lee J.-S."/>
        </authorList>
    </citation>
    <scope>NUCLEOTIDE SEQUENCE [LARGE SCALE GENOMIC DNA]</scope>
    <source>
        <strain evidence="3 4">B3-10</strain>
    </source>
</reference>
<dbReference type="KEGG" id="arac:E0W69_003395"/>
<dbReference type="EMBL" id="CP044016">
    <property type="protein sequence ID" value="QES87750.1"/>
    <property type="molecule type" value="Genomic_DNA"/>
</dbReference>
<dbReference type="PANTHER" id="PTHR13847">
    <property type="entry name" value="SARCOSINE DEHYDROGENASE-RELATED"/>
    <property type="match status" value="1"/>
</dbReference>
<gene>
    <name evidence="3" type="ORF">E0W69_003395</name>
</gene>
<evidence type="ECO:0000313" key="3">
    <source>
        <dbReference type="EMBL" id="QES87750.1"/>
    </source>
</evidence>
<dbReference type="Gene3D" id="3.50.50.60">
    <property type="entry name" value="FAD/NAD(P)-binding domain"/>
    <property type="match status" value="1"/>
</dbReference>
<proteinExistence type="predicted"/>
<dbReference type="PANTHER" id="PTHR13847:SF287">
    <property type="entry name" value="FAD-DEPENDENT OXIDOREDUCTASE DOMAIN-CONTAINING PROTEIN 1"/>
    <property type="match status" value="1"/>
</dbReference>
<dbReference type="Proteomes" id="UP000292424">
    <property type="component" value="Chromosome"/>
</dbReference>
<sequence length="349" mass="40033">MNVDFIVVGQGVCGTFLSYYLLEKGFSVIVVDQFRENTASQIASGVINPVTGRRIVKTWMIDELMPFCWDAYFEIGNKLGKKYIQNVKVLDFHPAQQMHDAFQKRLQEENVDYLSEEDTANWQNKFSFEYGIGAVSPAHWINLRELLHDWRQFLMSKNILLENEFSNEDLALALDGIVYQNIHAKKIVFCDGVGNANKQFFPNLPFAPNKGEAILAKVPDLPAEFIYKKGLSIVPWSPENHLFWIGSTYNWQFENDEPSEAFRQKVEETLTNWLKLPFEIVDHLSSIRPANTERRPFVGWNANTPQIGILNGMGTKGCSLAPYFAKQLVENFTDQTPINELADVSRFFK</sequence>
<dbReference type="AlphaFoldDB" id="A0A5P2G1N3"/>
<dbReference type="Gene3D" id="3.30.9.10">
    <property type="entry name" value="D-Amino Acid Oxidase, subunit A, domain 2"/>
    <property type="match status" value="1"/>
</dbReference>
<protein>
    <submittedName>
        <fullName evidence="3">FAD-binding oxidoreductase</fullName>
    </submittedName>
</protein>